<organism evidence="2 3">
    <name type="scientific">Segatella maculosa OT 289</name>
    <dbReference type="NCBI Taxonomy" id="999422"/>
    <lineage>
        <taxon>Bacteria</taxon>
        <taxon>Pseudomonadati</taxon>
        <taxon>Bacteroidota</taxon>
        <taxon>Bacteroidia</taxon>
        <taxon>Bacteroidales</taxon>
        <taxon>Prevotellaceae</taxon>
        <taxon>Segatella</taxon>
    </lineage>
</organism>
<protein>
    <recommendedName>
        <fullName evidence="4">Fibrobacter succinogenes major paralogous domain-containing protein</fullName>
    </recommendedName>
</protein>
<feature type="signal peptide" evidence="1">
    <location>
        <begin position="1"/>
        <end position="25"/>
    </location>
</feature>
<dbReference type="HOGENOM" id="CLU_035806_0_0_10"/>
<accession>H1HJZ9</accession>
<dbReference type="Proteomes" id="UP000003167">
    <property type="component" value="Unassembled WGS sequence"/>
</dbReference>
<keyword evidence="3" id="KW-1185">Reference proteome</keyword>
<feature type="chain" id="PRO_5003550781" description="Fibrobacter succinogenes major paralogous domain-containing protein" evidence="1">
    <location>
        <begin position="26"/>
        <end position="527"/>
    </location>
</feature>
<name>H1HJZ9_9BACT</name>
<reference evidence="2 3" key="1">
    <citation type="submission" date="2011-12" db="EMBL/GenBank/DDBJ databases">
        <title>The Genome Sequence of Prevotella maculosa OT 289.</title>
        <authorList>
            <consortium name="The Broad Institute Genome Sequencing Platform"/>
            <person name="Earl A."/>
            <person name="Ward D."/>
            <person name="Feldgarden M."/>
            <person name="Gevers D."/>
            <person name="Izard J."/>
            <person name="Blanton J.M."/>
            <person name="Mathney J."/>
            <person name="Tanner A.C."/>
            <person name="Dewhirst F.E."/>
            <person name="Young S.K."/>
            <person name="Zeng Q."/>
            <person name="Gargeya S."/>
            <person name="Fitzgerald M."/>
            <person name="Haas B."/>
            <person name="Abouelleil A."/>
            <person name="Alvarado L."/>
            <person name="Arachchi H.M."/>
            <person name="Berlin A."/>
            <person name="Chapman S.B."/>
            <person name="Gearin G."/>
            <person name="Goldberg J."/>
            <person name="Griggs A."/>
            <person name="Gujja S."/>
            <person name="Hansen M."/>
            <person name="Heiman D."/>
            <person name="Howarth C."/>
            <person name="Larimer J."/>
            <person name="Lui A."/>
            <person name="MacDonald P.J.P."/>
            <person name="McCowen C."/>
            <person name="Montmayeur A."/>
            <person name="Murphy C."/>
            <person name="Neiman D."/>
            <person name="Pearson M."/>
            <person name="Priest M."/>
            <person name="Roberts A."/>
            <person name="Saif S."/>
            <person name="Shea T."/>
            <person name="Sisk P."/>
            <person name="Stolte C."/>
            <person name="Sykes S."/>
            <person name="Wortman J."/>
            <person name="Nusbaum C."/>
            <person name="Birren B."/>
        </authorList>
    </citation>
    <scope>NUCLEOTIDE SEQUENCE [LARGE SCALE GENOMIC DNA]</scope>
    <source>
        <strain evidence="2 3">OT 289</strain>
    </source>
</reference>
<evidence type="ECO:0000256" key="1">
    <source>
        <dbReference type="SAM" id="SignalP"/>
    </source>
</evidence>
<gene>
    <name evidence="2" type="ORF">HMPREF9944_00493</name>
</gene>
<dbReference type="RefSeq" id="WP_008564201.1">
    <property type="nucleotide sequence ID" value="NZ_JH594501.1"/>
</dbReference>
<evidence type="ECO:0000313" key="3">
    <source>
        <dbReference type="Proteomes" id="UP000003167"/>
    </source>
</evidence>
<evidence type="ECO:0008006" key="4">
    <source>
        <dbReference type="Google" id="ProtNLM"/>
    </source>
</evidence>
<comment type="caution">
    <text evidence="2">The sequence shown here is derived from an EMBL/GenBank/DDBJ whole genome shotgun (WGS) entry which is preliminary data.</text>
</comment>
<dbReference type="EMBL" id="AGEK01000016">
    <property type="protein sequence ID" value="EHO72900.1"/>
    <property type="molecule type" value="Genomic_DNA"/>
</dbReference>
<dbReference type="AlphaFoldDB" id="H1HJZ9"/>
<keyword evidence="1" id="KW-0732">Signal</keyword>
<dbReference type="OrthoDB" id="1081166at2"/>
<dbReference type="PATRIC" id="fig|999422.3.peg.489"/>
<proteinExistence type="predicted"/>
<dbReference type="PROSITE" id="PS51257">
    <property type="entry name" value="PROKAR_LIPOPROTEIN"/>
    <property type="match status" value="1"/>
</dbReference>
<evidence type="ECO:0000313" key="2">
    <source>
        <dbReference type="EMBL" id="EHO72900.1"/>
    </source>
</evidence>
<dbReference type="STRING" id="999422.HMPREF9944_00493"/>
<sequence length="527" mass="59920">MKQNIFNIKLFVMLCACALSFISCVEENTFNKEKDNTGKSDIPTKLTSFVSGSTKTRASLDYAAEKWFWENGDKIYVKDEDGNWQSGTVDEPHKENYTFMLSGRYLSTKNYTVYFPGHPILKNDDPVTIHDMQGQIYPTKPYFSQRGNDFGIGTAKPQIPLGETKYNFYFTLRHPTSILVFEPTTSNPVLKNCTLTQIEAISDNNICGTYTLDPTTYTLVGSGSGKTVKLRTPNAAFSPDGFPLNYPDMKVYMVIAPGTHKLTVRYQVRDVANNVEGIITKTYPAFTYAANSYYDMPVNLDIKDYSTTGYYMWDAQQNYWWGKEDQQPTIPPGPGAFQGPYPTSKASDPQRWYNESYPGNYIRNDAQTAHFKTLPNANEMAWYCVEGDPHWDKDQLWTTMGKLHKGGMWFKKKAKILADEHINATQMQSYHRDNGGNIVDFRTNRYSTGHNAIIGTPQNLTDYFFLPASTYYSTGILMDRMGVVGDYWSSSAVAYLPLTAYYMYFTSSSVVLAYTGRDFGFRVQPFE</sequence>